<dbReference type="EMBL" id="CP063407">
    <property type="protein sequence ID" value="QSZ33027.1"/>
    <property type="molecule type" value="Genomic_DNA"/>
</dbReference>
<sequence>MRIHKQARANCTHNATAQAGDMPWFLHISPAMMTQATGEPPGTEVPFHFEKVEKSVTFWYPECRLGARSYSRITYAKWLAPHPFQARRQVADKSGKSLGGKWFFGICFGSFGSY</sequence>
<name>A0A8A3PD04_9HELO</name>
<evidence type="ECO:0000313" key="2">
    <source>
        <dbReference type="Proteomes" id="UP000672032"/>
    </source>
</evidence>
<protein>
    <submittedName>
        <fullName evidence="1">Uncharacterized protein</fullName>
    </submittedName>
</protein>
<dbReference type="Proteomes" id="UP000672032">
    <property type="component" value="Chromosome 3"/>
</dbReference>
<organism evidence="1 2">
    <name type="scientific">Monilinia vaccinii-corymbosi</name>
    <dbReference type="NCBI Taxonomy" id="61207"/>
    <lineage>
        <taxon>Eukaryota</taxon>
        <taxon>Fungi</taxon>
        <taxon>Dikarya</taxon>
        <taxon>Ascomycota</taxon>
        <taxon>Pezizomycotina</taxon>
        <taxon>Leotiomycetes</taxon>
        <taxon>Helotiales</taxon>
        <taxon>Sclerotiniaceae</taxon>
        <taxon>Monilinia</taxon>
    </lineage>
</organism>
<gene>
    <name evidence="1" type="ORF">DSL72_002612</name>
</gene>
<evidence type="ECO:0000313" key="1">
    <source>
        <dbReference type="EMBL" id="QSZ33027.1"/>
    </source>
</evidence>
<keyword evidence="2" id="KW-1185">Reference proteome</keyword>
<dbReference type="AlphaFoldDB" id="A0A8A3PD04"/>
<proteinExistence type="predicted"/>
<accession>A0A8A3PD04</accession>
<reference evidence="1" key="1">
    <citation type="submission" date="2020-10" db="EMBL/GenBank/DDBJ databases">
        <title>Genome Sequence of Monilinia vaccinii-corymbosi Sheds Light on Mummy Berry Disease Infection of Blueberry and Mating Type.</title>
        <authorList>
            <person name="Yow A.G."/>
            <person name="Zhang Y."/>
            <person name="Bansal K."/>
            <person name="Eacker S.M."/>
            <person name="Sullivan S."/>
            <person name="Liachko I."/>
            <person name="Cubeta M.A."/>
            <person name="Rollins J.A."/>
            <person name="Ashrafi H."/>
        </authorList>
    </citation>
    <scope>NUCLEOTIDE SEQUENCE</scope>
    <source>
        <strain evidence="1">RL-1</strain>
    </source>
</reference>